<protein>
    <submittedName>
        <fullName evidence="3">DnaJ</fullName>
    </submittedName>
</protein>
<dbReference type="Proteomes" id="UP000325081">
    <property type="component" value="Unassembled WGS sequence"/>
</dbReference>
<accession>A0A5A7RCS2</accession>
<comment type="caution">
    <text evidence="3">The sequence shown here is derived from an EMBL/GenBank/DDBJ whole genome shotgun (WGS) entry which is preliminary data.</text>
</comment>
<name>A0A5A7RCS2_STRAF</name>
<dbReference type="InterPro" id="IPR001623">
    <property type="entry name" value="DnaJ_domain"/>
</dbReference>
<dbReference type="GO" id="GO:0051087">
    <property type="term" value="F:protein-folding chaperone binding"/>
    <property type="evidence" value="ECO:0007669"/>
    <property type="project" value="TreeGrafter"/>
</dbReference>
<reference evidence="4" key="1">
    <citation type="journal article" date="2019" name="Curr. Biol.">
        <title>Genome Sequence of Striga asiatica Provides Insight into the Evolution of Plant Parasitism.</title>
        <authorList>
            <person name="Yoshida S."/>
            <person name="Kim S."/>
            <person name="Wafula E.K."/>
            <person name="Tanskanen J."/>
            <person name="Kim Y.M."/>
            <person name="Honaas L."/>
            <person name="Yang Z."/>
            <person name="Spallek T."/>
            <person name="Conn C.E."/>
            <person name="Ichihashi Y."/>
            <person name="Cheong K."/>
            <person name="Cui S."/>
            <person name="Der J.P."/>
            <person name="Gundlach H."/>
            <person name="Jiao Y."/>
            <person name="Hori C."/>
            <person name="Ishida J.K."/>
            <person name="Kasahara H."/>
            <person name="Kiba T."/>
            <person name="Kim M.S."/>
            <person name="Koo N."/>
            <person name="Laohavisit A."/>
            <person name="Lee Y.H."/>
            <person name="Lumba S."/>
            <person name="McCourt P."/>
            <person name="Mortimer J.C."/>
            <person name="Mutuku J.M."/>
            <person name="Nomura T."/>
            <person name="Sasaki-Sekimoto Y."/>
            <person name="Seto Y."/>
            <person name="Wang Y."/>
            <person name="Wakatake T."/>
            <person name="Sakakibara H."/>
            <person name="Demura T."/>
            <person name="Yamaguchi S."/>
            <person name="Yoneyama K."/>
            <person name="Manabe R.I."/>
            <person name="Nelson D.C."/>
            <person name="Schulman A.H."/>
            <person name="Timko M.P."/>
            <person name="dePamphilis C.W."/>
            <person name="Choi D."/>
            <person name="Shirasu K."/>
        </authorList>
    </citation>
    <scope>NUCLEOTIDE SEQUENCE [LARGE SCALE GENOMIC DNA]</scope>
    <source>
        <strain evidence="4">cv. UVA1</strain>
    </source>
</reference>
<keyword evidence="1" id="KW-0812">Transmembrane</keyword>
<dbReference type="PANTHER" id="PTHR43948">
    <property type="entry name" value="DNAJ HOMOLOG SUBFAMILY B"/>
    <property type="match status" value="1"/>
</dbReference>
<dbReference type="EMBL" id="BKCP01011626">
    <property type="protein sequence ID" value="GER55130.1"/>
    <property type="molecule type" value="Genomic_DNA"/>
</dbReference>
<dbReference type="AlphaFoldDB" id="A0A5A7RCS2"/>
<feature type="transmembrane region" description="Helical" evidence="1">
    <location>
        <begin position="135"/>
        <end position="156"/>
    </location>
</feature>
<evidence type="ECO:0000313" key="3">
    <source>
        <dbReference type="EMBL" id="GER55130.1"/>
    </source>
</evidence>
<dbReference type="GO" id="GO:0005737">
    <property type="term" value="C:cytoplasm"/>
    <property type="evidence" value="ECO:0007669"/>
    <property type="project" value="TreeGrafter"/>
</dbReference>
<evidence type="ECO:0000256" key="1">
    <source>
        <dbReference type="SAM" id="Phobius"/>
    </source>
</evidence>
<dbReference type="SUPFAM" id="SSF46565">
    <property type="entry name" value="Chaperone J-domain"/>
    <property type="match status" value="1"/>
</dbReference>
<feature type="transmembrane region" description="Helical" evidence="1">
    <location>
        <begin position="97"/>
        <end position="115"/>
    </location>
</feature>
<dbReference type="GO" id="GO:0005634">
    <property type="term" value="C:nucleus"/>
    <property type="evidence" value="ECO:0007669"/>
    <property type="project" value="TreeGrafter"/>
</dbReference>
<sequence>MKLEEAMSLLGLPPHAIPSPSQVKAAYKRKAWETHPDRFPAHEKAQAECRFKLCRSQKPTLPWALGEAEEEAQDLFQQVVWLRHSTFSIHLVRGLCFMYRAMIVNLITASYSWVVRTRVRKGAGAGQRNTRVASLPFFLIILGALTLGGSTAFRAYQRQKDDQTSYNPFLP</sequence>
<dbReference type="InterPro" id="IPR036869">
    <property type="entry name" value="J_dom_sf"/>
</dbReference>
<dbReference type="PANTHER" id="PTHR43948:SF14">
    <property type="entry name" value="PROTEIN DNAJ, PUTATIVE-RELATED"/>
    <property type="match status" value="1"/>
</dbReference>
<dbReference type="PROSITE" id="PS50076">
    <property type="entry name" value="DNAJ_2"/>
    <property type="match status" value="1"/>
</dbReference>
<dbReference type="GO" id="GO:0051082">
    <property type="term" value="F:unfolded protein binding"/>
    <property type="evidence" value="ECO:0007669"/>
    <property type="project" value="TreeGrafter"/>
</dbReference>
<gene>
    <name evidence="3" type="ORF">STAS_32765</name>
</gene>
<dbReference type="GO" id="GO:0044183">
    <property type="term" value="F:protein folding chaperone"/>
    <property type="evidence" value="ECO:0007669"/>
    <property type="project" value="TreeGrafter"/>
</dbReference>
<proteinExistence type="predicted"/>
<dbReference type="OrthoDB" id="10250354at2759"/>
<evidence type="ECO:0000313" key="4">
    <source>
        <dbReference type="Proteomes" id="UP000325081"/>
    </source>
</evidence>
<evidence type="ECO:0000259" key="2">
    <source>
        <dbReference type="PROSITE" id="PS50076"/>
    </source>
</evidence>
<dbReference type="CDD" id="cd06257">
    <property type="entry name" value="DnaJ"/>
    <property type="match status" value="1"/>
</dbReference>
<keyword evidence="4" id="KW-1185">Reference proteome</keyword>
<keyword evidence="1" id="KW-1133">Transmembrane helix</keyword>
<dbReference type="Gene3D" id="1.10.287.110">
    <property type="entry name" value="DnaJ domain"/>
    <property type="match status" value="1"/>
</dbReference>
<keyword evidence="1" id="KW-0472">Membrane</keyword>
<organism evidence="3 4">
    <name type="scientific">Striga asiatica</name>
    <name type="common">Asiatic witchweed</name>
    <name type="synonym">Buchnera asiatica</name>
    <dbReference type="NCBI Taxonomy" id="4170"/>
    <lineage>
        <taxon>Eukaryota</taxon>
        <taxon>Viridiplantae</taxon>
        <taxon>Streptophyta</taxon>
        <taxon>Embryophyta</taxon>
        <taxon>Tracheophyta</taxon>
        <taxon>Spermatophyta</taxon>
        <taxon>Magnoliopsida</taxon>
        <taxon>eudicotyledons</taxon>
        <taxon>Gunneridae</taxon>
        <taxon>Pentapetalae</taxon>
        <taxon>asterids</taxon>
        <taxon>lamiids</taxon>
        <taxon>Lamiales</taxon>
        <taxon>Orobanchaceae</taxon>
        <taxon>Buchnereae</taxon>
        <taxon>Striga</taxon>
    </lineage>
</organism>
<feature type="domain" description="J" evidence="2">
    <location>
        <begin position="5"/>
        <end position="77"/>
    </location>
</feature>